<sequence>MEFLGIKGKTWMNIILAVFIVGLILYIIPPILFDLKYILSWTLILLSILFYAIVYYKTKDLFHPVGIFSLILIFTVGVANFNLSYIQSPWTGKTWLAIVCTYVSFLIGYFVMKWIQGKKRIPNISFDVKNKKSFLQYIYGLFIVCFLAYILEVFESGFQLPIFSNEQGSYKEFGIKFVHYLTVSLALVNYFITLYFFKYRKINKLLITIYIISFIAIVTLLSRQLLILLVLMTVISYHYIVKKIKIQKLSILLLVGLIAFTLLGNLRSNSGQYILIVAKMVEGVDSPLVGWLYSYIAINYENLNYYINHFTDMHYGAVSFFPLFAFTLTKQFVQVDVTQYYKDPNFTTSTMMYDFYLDFGLAGTIIFPVIIGALSYYLYNQLKEKKSIYTVTLYAMVAHNLFFVFFINFFANTSWVFYLGLVFLLILVTTDNRLLRTVLKR</sequence>
<dbReference type="Proteomes" id="UP000040576">
    <property type="component" value="Unassembled WGS sequence"/>
</dbReference>
<dbReference type="EMBL" id="CCRF01000099">
    <property type="protein sequence ID" value="CEE03058.1"/>
    <property type="molecule type" value="Genomic_DNA"/>
</dbReference>
<protein>
    <recommendedName>
        <fullName evidence="4">Oligosaccharide repeat unit polymerase</fullName>
    </recommendedName>
</protein>
<feature type="transmembrane region" description="Helical" evidence="1">
    <location>
        <begin position="95"/>
        <end position="112"/>
    </location>
</feature>
<organism evidence="2 3">
    <name type="scientific">Caldibacillus thermoamylovorans</name>
    <dbReference type="NCBI Taxonomy" id="35841"/>
    <lineage>
        <taxon>Bacteria</taxon>
        <taxon>Bacillati</taxon>
        <taxon>Bacillota</taxon>
        <taxon>Bacilli</taxon>
        <taxon>Bacillales</taxon>
        <taxon>Bacillaceae</taxon>
        <taxon>Caldibacillus</taxon>
    </lineage>
</organism>
<feature type="transmembrane region" description="Helical" evidence="1">
    <location>
        <begin position="12"/>
        <end position="32"/>
    </location>
</feature>
<dbReference type="AlphaFoldDB" id="A0A090J314"/>
<keyword evidence="1" id="KW-0812">Transmembrane</keyword>
<feature type="transmembrane region" description="Helical" evidence="1">
    <location>
        <begin position="246"/>
        <end position="266"/>
    </location>
</feature>
<dbReference type="RefSeq" id="WP_034773135.1">
    <property type="nucleotide sequence ID" value="NZ_CCRF01000099.1"/>
</dbReference>
<reference evidence="2 3" key="1">
    <citation type="submission" date="2014-07" db="EMBL/GenBank/DDBJ databases">
        <authorList>
            <person name="Wibberg Daniel"/>
        </authorList>
    </citation>
    <scope>NUCLEOTIDE SEQUENCE [LARGE SCALE GENOMIC DNA]</scope>
</reference>
<feature type="transmembrane region" description="Helical" evidence="1">
    <location>
        <begin position="415"/>
        <end position="435"/>
    </location>
</feature>
<keyword evidence="3" id="KW-1185">Reference proteome</keyword>
<feature type="transmembrane region" description="Helical" evidence="1">
    <location>
        <begin position="273"/>
        <end position="296"/>
    </location>
</feature>
<keyword evidence="1" id="KW-1133">Transmembrane helix</keyword>
<dbReference type="NCBIfam" id="TIGR04370">
    <property type="entry name" value="glyco_rpt_poly"/>
    <property type="match status" value="1"/>
</dbReference>
<evidence type="ECO:0000313" key="3">
    <source>
        <dbReference type="Proteomes" id="UP000040576"/>
    </source>
</evidence>
<gene>
    <name evidence="2" type="ORF">BT1A1_3276</name>
</gene>
<feature type="transmembrane region" description="Helical" evidence="1">
    <location>
        <begin position="38"/>
        <end position="56"/>
    </location>
</feature>
<feature type="transmembrane region" description="Helical" evidence="1">
    <location>
        <begin position="391"/>
        <end position="409"/>
    </location>
</feature>
<keyword evidence="1" id="KW-0472">Membrane</keyword>
<accession>A0A090J314</accession>
<dbReference type="InterPro" id="IPR002760">
    <property type="entry name" value="O_anti_polymase"/>
</dbReference>
<feature type="transmembrane region" description="Helical" evidence="1">
    <location>
        <begin position="359"/>
        <end position="379"/>
    </location>
</feature>
<evidence type="ECO:0000313" key="2">
    <source>
        <dbReference type="EMBL" id="CEE03058.1"/>
    </source>
</evidence>
<feature type="transmembrane region" description="Helical" evidence="1">
    <location>
        <begin position="133"/>
        <end position="151"/>
    </location>
</feature>
<name>A0A090J314_9BACI</name>
<feature type="transmembrane region" description="Helical" evidence="1">
    <location>
        <begin position="177"/>
        <end position="197"/>
    </location>
</feature>
<evidence type="ECO:0000256" key="1">
    <source>
        <dbReference type="SAM" id="Phobius"/>
    </source>
</evidence>
<proteinExistence type="predicted"/>
<feature type="transmembrane region" description="Helical" evidence="1">
    <location>
        <begin position="209"/>
        <end position="240"/>
    </location>
</feature>
<evidence type="ECO:0008006" key="4">
    <source>
        <dbReference type="Google" id="ProtNLM"/>
    </source>
</evidence>
<feature type="transmembrane region" description="Helical" evidence="1">
    <location>
        <begin position="61"/>
        <end position="83"/>
    </location>
</feature>
<dbReference type="Pfam" id="PF01901">
    <property type="entry name" value="O_anti_polymase"/>
    <property type="match status" value="1"/>
</dbReference>